<evidence type="ECO:0000313" key="1">
    <source>
        <dbReference type="EMBL" id="ACV60149.1"/>
    </source>
</evidence>
<dbReference type="AlphaFoldDB" id="C8WYQ5"/>
<name>C8WYQ5_ALIAD</name>
<reference evidence="1 2" key="2">
    <citation type="journal article" date="2010" name="Stand. Genomic Sci.">
        <title>Complete genome sequence of Alicyclobacillus acidocaldarius type strain (104-IA).</title>
        <authorList>
            <person name="Mavromatis K."/>
            <person name="Sikorski J."/>
            <person name="Lapidus A."/>
            <person name="Glavina Del Rio T."/>
            <person name="Copeland A."/>
            <person name="Tice H."/>
            <person name="Cheng J.F."/>
            <person name="Lucas S."/>
            <person name="Chen F."/>
            <person name="Nolan M."/>
            <person name="Bruce D."/>
            <person name="Goodwin L."/>
            <person name="Pitluck S."/>
            <person name="Ivanova N."/>
            <person name="Ovchinnikova G."/>
            <person name="Pati A."/>
            <person name="Chen A."/>
            <person name="Palaniappan K."/>
            <person name="Land M."/>
            <person name="Hauser L."/>
            <person name="Chang Y.J."/>
            <person name="Jeffries C.D."/>
            <person name="Chain P."/>
            <person name="Meincke L."/>
            <person name="Sims D."/>
            <person name="Chertkov O."/>
            <person name="Han C."/>
            <person name="Brettin T."/>
            <person name="Detter J.C."/>
            <person name="Wahrenburg C."/>
            <person name="Rohde M."/>
            <person name="Pukall R."/>
            <person name="Goker M."/>
            <person name="Bristow J."/>
            <person name="Eisen J.A."/>
            <person name="Markowitz V."/>
            <person name="Hugenholtz P."/>
            <person name="Klenk H.P."/>
            <person name="Kyrpides N.C."/>
        </authorList>
    </citation>
    <scope>NUCLEOTIDE SEQUENCE [LARGE SCALE GENOMIC DNA]</scope>
    <source>
        <strain evidence="2">ATCC 27009 / DSM 446 / BCRC 14685 / JCM 5260 / KCTC 1825 / NBRC 15652 / NCIMB 11725 / NRRL B-14509 / 104-IA</strain>
        <plasmid evidence="1 2">pAACI03</plasmid>
    </source>
</reference>
<proteinExistence type="predicted"/>
<geneLocation type="plasmid" evidence="1 2">
    <name>pAACI03</name>
</geneLocation>
<organism evidence="1 2">
    <name type="scientific">Alicyclobacillus acidocaldarius subsp. acidocaldarius (strain ATCC 27009 / DSM 446 / BCRC 14685 / JCM 5260 / KCTC 1825 / NBRC 15652 / NCIMB 11725 / NRRL B-14509 / 104-IA)</name>
    <name type="common">Bacillus acidocaldarius</name>
    <dbReference type="NCBI Taxonomy" id="521098"/>
    <lineage>
        <taxon>Bacteria</taxon>
        <taxon>Bacillati</taxon>
        <taxon>Bacillota</taxon>
        <taxon>Bacilli</taxon>
        <taxon>Bacillales</taxon>
        <taxon>Alicyclobacillaceae</taxon>
        <taxon>Alicyclobacillus</taxon>
    </lineage>
</organism>
<dbReference type="KEGG" id="aac:Aaci_3153"/>
<accession>C8WYQ5</accession>
<sequence length="112" mass="12365">MASVIGDAHEEVQKMLQPFLNTPVRITYTNGGTALVFDKVIRTVNDTPNSILMAFNDGAILFEGNIEIKLSGELLTIKQNGGCLSLVRWADLPKEFRPYSKEIAKLVGRESV</sequence>
<evidence type="ECO:0000313" key="2">
    <source>
        <dbReference type="Proteomes" id="UP000001917"/>
    </source>
</evidence>
<dbReference type="HOGENOM" id="CLU_2140564_0_0_9"/>
<reference evidence="2" key="1">
    <citation type="submission" date="2009-09" db="EMBL/GenBank/DDBJ databases">
        <title>The complete plasmid3 of Alicyclobacillus acidocaldarius subsp. acidocaldarius DSM 446.</title>
        <authorList>
            <consortium name="US DOE Joint Genome Institute (JGI-PGF)"/>
            <person name="Lucas S."/>
            <person name="Copeland A."/>
            <person name="Lapidus A."/>
            <person name="Glavina del Rio T."/>
            <person name="Dalin E."/>
            <person name="Tice H."/>
            <person name="Bruce D."/>
            <person name="Goodwin L."/>
            <person name="Pitluck S."/>
            <person name="Kyrpides N."/>
            <person name="Mavromatis K."/>
            <person name="Ivanova N."/>
            <person name="Ovchinnikova G."/>
            <person name="Chertkov O."/>
            <person name="Sims D."/>
            <person name="Brettin T."/>
            <person name="Detter J.C."/>
            <person name="Han C."/>
            <person name="Larimer F."/>
            <person name="Land M."/>
            <person name="Hauser L."/>
            <person name="Markowitz V."/>
            <person name="Cheng J.-F."/>
            <person name="Hugenholtz P."/>
            <person name="Woyke T."/>
            <person name="Wu D."/>
            <person name="Pukall R."/>
            <person name="Klenk H.-P."/>
            <person name="Eisen J.A."/>
        </authorList>
    </citation>
    <scope>NUCLEOTIDE SEQUENCE [LARGE SCALE GENOMIC DNA]</scope>
    <source>
        <strain evidence="2">ATCC 27009 / DSM 446 / BCRC 14685 / JCM 5260 / KCTC 1825 / NBRC 15652 / NCIMB 11725 / NRRL B-14509 / 104-IA</strain>
        <plasmid evidence="2">pAACI03</plasmid>
    </source>
</reference>
<gene>
    <name evidence="1" type="ordered locus">Aaci_3153</name>
</gene>
<dbReference type="RefSeq" id="WP_012812256.1">
    <property type="nucleotide sequence ID" value="NC_013208.1"/>
</dbReference>
<keyword evidence="1" id="KW-0614">Plasmid</keyword>
<protein>
    <submittedName>
        <fullName evidence="1">Uncharacterized protein</fullName>
    </submittedName>
</protein>
<dbReference type="Proteomes" id="UP000001917">
    <property type="component" value="Plasmid pAACI03"/>
</dbReference>
<dbReference type="EMBL" id="CP001730">
    <property type="protein sequence ID" value="ACV60149.1"/>
    <property type="molecule type" value="Genomic_DNA"/>
</dbReference>
<keyword evidence="2" id="KW-1185">Reference proteome</keyword>